<comment type="catalytic activity">
    <reaction evidence="12">
        <text>L-seryl-[protein] + ATP = O-phospho-L-seryl-[protein] + ADP + H(+)</text>
        <dbReference type="Rhea" id="RHEA:17989"/>
        <dbReference type="Rhea" id="RHEA-COMP:9863"/>
        <dbReference type="Rhea" id="RHEA-COMP:11604"/>
        <dbReference type="ChEBI" id="CHEBI:15378"/>
        <dbReference type="ChEBI" id="CHEBI:29999"/>
        <dbReference type="ChEBI" id="CHEBI:30616"/>
        <dbReference type="ChEBI" id="CHEBI:83421"/>
        <dbReference type="ChEBI" id="CHEBI:456216"/>
        <dbReference type="EC" id="2.7.11.1"/>
    </reaction>
</comment>
<evidence type="ECO:0000256" key="10">
    <source>
        <dbReference type="ARBA" id="ARBA00022840"/>
    </source>
</evidence>
<dbReference type="GO" id="GO:0008033">
    <property type="term" value="P:tRNA processing"/>
    <property type="evidence" value="ECO:0007669"/>
    <property type="project" value="UniProtKB-KW"/>
</dbReference>
<dbReference type="GO" id="GO:0005776">
    <property type="term" value="C:autophagosome"/>
    <property type="evidence" value="ECO:0007669"/>
    <property type="project" value="UniProtKB-SubCell"/>
</dbReference>
<feature type="binding site" evidence="13">
    <location>
        <position position="486"/>
    </location>
    <ligand>
        <name>S-adenosyl-L-methionine</name>
        <dbReference type="ChEBI" id="CHEBI:59789"/>
    </ligand>
</feature>
<organism evidence="18 19">
    <name type="scientific">Acrobeloides nanus</name>
    <dbReference type="NCBI Taxonomy" id="290746"/>
    <lineage>
        <taxon>Eukaryota</taxon>
        <taxon>Metazoa</taxon>
        <taxon>Ecdysozoa</taxon>
        <taxon>Nematoda</taxon>
        <taxon>Chromadorea</taxon>
        <taxon>Rhabditida</taxon>
        <taxon>Tylenchina</taxon>
        <taxon>Cephalobomorpha</taxon>
        <taxon>Cephaloboidea</taxon>
        <taxon>Cephalobidae</taxon>
        <taxon>Acrobeloides</taxon>
    </lineage>
</organism>
<dbReference type="PROSITE" id="PS00109">
    <property type="entry name" value="PROTEIN_KINASE_TYR"/>
    <property type="match status" value="1"/>
</dbReference>
<keyword evidence="3" id="KW-0723">Serine/threonine-protein kinase</keyword>
<comment type="catalytic activity">
    <reaction evidence="13">
        <text>an N(1)-methylpseudouridine in rRNA + S-adenosyl-L-methionine = N(1)-methyl-N(3)-[(3S)-3-amino-3-carboxypropyl]pseudouridine in rRNA + S-methyl-5'-thioadenosine + H(+)</text>
        <dbReference type="Rhea" id="RHEA:63296"/>
        <dbReference type="Rhea" id="RHEA-COMP:11634"/>
        <dbReference type="Rhea" id="RHEA-COMP:16310"/>
        <dbReference type="ChEBI" id="CHEBI:15378"/>
        <dbReference type="ChEBI" id="CHEBI:17509"/>
        <dbReference type="ChEBI" id="CHEBI:59789"/>
        <dbReference type="ChEBI" id="CHEBI:74890"/>
        <dbReference type="ChEBI" id="CHEBI:146234"/>
        <dbReference type="EC" id="2.5.1.157"/>
    </reaction>
</comment>
<evidence type="ECO:0000313" key="18">
    <source>
        <dbReference type="Proteomes" id="UP000887540"/>
    </source>
</evidence>
<dbReference type="Gene3D" id="3.30.200.20">
    <property type="entry name" value="Phosphorylase Kinase, domain 1"/>
    <property type="match status" value="1"/>
</dbReference>
<feature type="binding site" evidence="13">
    <location>
        <position position="557"/>
    </location>
    <ligand>
        <name>S-adenosyl-L-methionine</name>
        <dbReference type="ChEBI" id="CHEBI:59789"/>
    </ligand>
</feature>
<reference evidence="19" key="1">
    <citation type="submission" date="2022-11" db="UniProtKB">
        <authorList>
            <consortium name="WormBaseParasite"/>
        </authorList>
    </citation>
    <scope>IDENTIFICATION</scope>
</reference>
<feature type="compositionally biased region" description="Low complexity" evidence="15">
    <location>
        <begin position="448"/>
        <end position="457"/>
    </location>
</feature>
<feature type="region of interest" description="Disordered" evidence="15">
    <location>
        <begin position="644"/>
        <end position="666"/>
    </location>
</feature>
<feature type="repeat" description="WD" evidence="14">
    <location>
        <begin position="299"/>
        <end position="340"/>
    </location>
</feature>
<dbReference type="GO" id="GO:1904047">
    <property type="term" value="F:S-adenosyl-L-methionine binding"/>
    <property type="evidence" value="ECO:0007669"/>
    <property type="project" value="UniProtKB-UniRule"/>
</dbReference>
<keyword evidence="13" id="KW-0690">Ribosome biogenesis</keyword>
<evidence type="ECO:0000256" key="3">
    <source>
        <dbReference type="ARBA" id="ARBA00022527"/>
    </source>
</evidence>
<evidence type="ECO:0000259" key="17">
    <source>
        <dbReference type="PROSITE" id="PS50181"/>
    </source>
</evidence>
<evidence type="ECO:0000256" key="13">
    <source>
        <dbReference type="HAMAP-Rule" id="MF_03146"/>
    </source>
</evidence>
<evidence type="ECO:0000256" key="2">
    <source>
        <dbReference type="ARBA" id="ARBA00010630"/>
    </source>
</evidence>
<dbReference type="PRINTS" id="PR00320">
    <property type="entry name" value="GPROTEINBRPT"/>
</dbReference>
<feature type="region of interest" description="Disordered" evidence="15">
    <location>
        <begin position="426"/>
        <end position="465"/>
    </location>
</feature>
<keyword evidence="7" id="KW-0677">Repeat</keyword>
<feature type="repeat" description="WD" evidence="14">
    <location>
        <begin position="387"/>
        <end position="426"/>
    </location>
</feature>
<accession>A0A914DDQ5</accession>
<evidence type="ECO:0000256" key="6">
    <source>
        <dbReference type="ARBA" id="ARBA00022694"/>
    </source>
</evidence>
<dbReference type="Pfam" id="PF04034">
    <property type="entry name" value="Ribo_biogen_C"/>
    <property type="match status" value="1"/>
</dbReference>
<dbReference type="HAMAP" id="MF_01116">
    <property type="entry name" value="TSR3"/>
    <property type="match status" value="1"/>
</dbReference>
<dbReference type="InterPro" id="IPR007177">
    <property type="entry name" value="Tsr3_C"/>
</dbReference>
<evidence type="ECO:0000256" key="5">
    <source>
        <dbReference type="ARBA" id="ARBA00022679"/>
    </source>
</evidence>
<dbReference type="PROSITE" id="PS00678">
    <property type="entry name" value="WD_REPEATS_1"/>
    <property type="match status" value="3"/>
</dbReference>
<keyword evidence="10" id="KW-0067">ATP-binding</keyword>
<dbReference type="CDD" id="cd00200">
    <property type="entry name" value="WD40"/>
    <property type="match status" value="1"/>
</dbReference>
<evidence type="ECO:0000256" key="11">
    <source>
        <dbReference type="ARBA" id="ARBA00047899"/>
    </source>
</evidence>
<dbReference type="SMART" id="SM00256">
    <property type="entry name" value="FBOX"/>
    <property type="match status" value="1"/>
</dbReference>
<dbReference type="Gene3D" id="1.10.510.10">
    <property type="entry name" value="Transferase(Phosphotransferase) domain 1"/>
    <property type="match status" value="1"/>
</dbReference>
<dbReference type="PROSITE" id="PS50181">
    <property type="entry name" value="FBOX"/>
    <property type="match status" value="1"/>
</dbReference>
<protein>
    <recommendedName>
        <fullName evidence="13">18S rRNA aminocarboxypropyltransferase</fullName>
        <ecNumber evidence="13">2.5.1.157</ecNumber>
    </recommendedName>
</protein>
<evidence type="ECO:0000256" key="7">
    <source>
        <dbReference type="ARBA" id="ARBA00022737"/>
    </source>
</evidence>
<sequence>MNNNIRRSEIQKEECVKTRVNMFQGWLNAMDLDERKDFIRRLLEGCDEKVLHIFSASVDHQLRRVSANTDPFSALPRHLVIKILSYLDPRSLCRCMLVCKIWYEFCNDPGLWKMLCYRPRDYRLSSKEAEGLHIRNNTMLDGVILWKKTFTERYRLWRNWNAGRCVIRTFIGHTQGITCVQFDSNRIVSGSSDSTIRIWDIKTNVGSVGSMTLTGHSATVRCLHLDRNRLASGSNDYNIKIWDLTVNPTWSHIACRKTLLGHTNSVRCLQMEEDKVLSGSYDQSLKIWSIESGVCTRNLLGHTDSVLCLQYEQSQSLLISGSSDNTIRLWDERTGQCVMTLHNAHESHVTCLRFDSERIISGSVDRTIKIWDIRTGRCNQTIDWKLAEGHTGVVRCIKTDSWRIVSAADDKTIKVWKLDSAMTRKNKKQSYSHRQTRSCKNEEENFAQENSQQSDSSSNDESDQPEELPCKLYMYDFNQCDPKRCSGRKLQRFDLISTLKLGARFPGIVLSPSGTSTLSPADREIILSNGLAVIDCSWNQVEGTPIHRIKALEHRLLPYLIAANPVNYGKPCRLTCAEALAAALVIIGEENAARRVLGKFKWGDNFLTLNDEALNIYKECKNSADVIECQQKYISRLESELEASRNRPVDLPPGFSDEEAESDNHDGDEIEMSQIKHEESNKANAEQESNDDELNDLEVIDYPYSLEEVPIRQGAESRLYKCIFLGKKAAMKERFEKKYRHTLLNEKLTKERLKAELRGIQKCQQLGIDVPAVYFVDTEHGKIIFEYIEGEVTAKHFIEESRKTLSIDQFKSKMAQFGRKLGEIIGRLHKNNVFHGDLTTSNVLLRNGDPDRIVMIDFGLSYVNGTTEDLGVDLYVLERAIKSTHMELEYVFEEILEGYKLFMNESAQAVLRKFEEIRLRGRKRDMIG</sequence>
<comment type="function">
    <text evidence="13">Aminocarboxypropyltransferase that catalyzes the aminocarboxypropyl transfer on pseudouridine in 18S rRNA. It constitutes the last step in biosynthesis of the hypermodified N1-methyl-N3-(3-amino-3-carboxypropyl) pseudouridine (m1acp3-Psi).</text>
</comment>
<dbReference type="PANTHER" id="PTHR14604">
    <property type="entry name" value="WD40 REPEAT PF20"/>
    <property type="match status" value="1"/>
</dbReference>
<dbReference type="WBParaSite" id="ACRNAN_scaffold241.g21373.t1">
    <property type="protein sequence ID" value="ACRNAN_scaffold241.g21373.t1"/>
    <property type="gene ID" value="ACRNAN_scaffold241.g21373"/>
</dbReference>
<comment type="subcellular location">
    <subcellularLocation>
        <location evidence="1">Cytoplasmic vesicle</location>
        <location evidence="1">Autophagosome</location>
    </subcellularLocation>
</comment>
<dbReference type="Pfam" id="PF00400">
    <property type="entry name" value="WD40"/>
    <property type="match status" value="6"/>
</dbReference>
<name>A0A914DDQ5_9BILA</name>
<evidence type="ECO:0000256" key="4">
    <source>
        <dbReference type="ARBA" id="ARBA00022574"/>
    </source>
</evidence>
<evidence type="ECO:0000256" key="15">
    <source>
        <dbReference type="SAM" id="MobiDB-lite"/>
    </source>
</evidence>
<feature type="repeat" description="WD" evidence="14">
    <location>
        <begin position="213"/>
        <end position="244"/>
    </location>
</feature>
<keyword evidence="4 14" id="KW-0853">WD repeat</keyword>
<dbReference type="NCBIfam" id="NF002621">
    <property type="entry name" value="PRK02287.1"/>
    <property type="match status" value="1"/>
</dbReference>
<dbReference type="Pfam" id="PF00069">
    <property type="entry name" value="Pkinase"/>
    <property type="match status" value="1"/>
</dbReference>
<comment type="similarity">
    <text evidence="13">Belongs to the TDD superfamily. TSR3 family.</text>
</comment>
<evidence type="ECO:0000259" key="16">
    <source>
        <dbReference type="PROSITE" id="PS50011"/>
    </source>
</evidence>
<keyword evidence="18" id="KW-1185">Reference proteome</keyword>
<dbReference type="Gene3D" id="2.130.10.10">
    <property type="entry name" value="YVTN repeat-like/Quinoprotein amine dehydrogenase"/>
    <property type="match status" value="3"/>
</dbReference>
<dbReference type="FunFam" id="3.30.200.20:FF:000201">
    <property type="entry name" value="TP53-regulating kinase isoform X1"/>
    <property type="match status" value="1"/>
</dbReference>
<dbReference type="InterPro" id="IPR008266">
    <property type="entry name" value="Tyr_kinase_AS"/>
</dbReference>
<dbReference type="GO" id="GO:0004674">
    <property type="term" value="F:protein serine/threonine kinase activity"/>
    <property type="evidence" value="ECO:0007669"/>
    <property type="project" value="UniProtKB-KW"/>
</dbReference>
<dbReference type="SUPFAM" id="SSF56112">
    <property type="entry name" value="Protein kinase-like (PK-like)"/>
    <property type="match status" value="1"/>
</dbReference>
<keyword evidence="9" id="KW-0418">Kinase</keyword>
<dbReference type="EC" id="2.5.1.157" evidence="13"/>
<evidence type="ECO:0000256" key="1">
    <source>
        <dbReference type="ARBA" id="ARBA00004419"/>
    </source>
</evidence>
<dbReference type="Proteomes" id="UP000887540">
    <property type="component" value="Unplaced"/>
</dbReference>
<evidence type="ECO:0000256" key="12">
    <source>
        <dbReference type="ARBA" id="ARBA00048679"/>
    </source>
</evidence>
<evidence type="ECO:0000256" key="8">
    <source>
        <dbReference type="ARBA" id="ARBA00022741"/>
    </source>
</evidence>
<dbReference type="SUPFAM" id="SSF50978">
    <property type="entry name" value="WD40 repeat-like"/>
    <property type="match status" value="1"/>
</dbReference>
<dbReference type="GO" id="GO:0106388">
    <property type="term" value="F:rRNA small subunit aminocarboxypropyltransferase activity"/>
    <property type="evidence" value="ECO:0007669"/>
    <property type="project" value="UniProtKB-EC"/>
</dbReference>
<dbReference type="InterPro" id="IPR020472">
    <property type="entry name" value="WD40_PAC1"/>
</dbReference>
<dbReference type="InterPro" id="IPR015943">
    <property type="entry name" value="WD40/YVTN_repeat-like_dom_sf"/>
</dbReference>
<dbReference type="NCBIfam" id="TIGR03724">
    <property type="entry name" value="arch_bud32"/>
    <property type="match status" value="1"/>
</dbReference>
<comment type="caution">
    <text evidence="13">Lacks conserved residue(s) required for the propagation of feature annotation.</text>
</comment>
<dbReference type="FunFam" id="2.130.10.10:FF:001203">
    <property type="entry name" value="F-box/WD repeat-containing protein 1A"/>
    <property type="match status" value="1"/>
</dbReference>
<feature type="repeat" description="WD" evidence="14">
    <location>
        <begin position="342"/>
        <end position="381"/>
    </location>
</feature>
<feature type="repeat" description="WD" evidence="14">
    <location>
        <begin position="170"/>
        <end position="203"/>
    </location>
</feature>
<keyword evidence="6" id="KW-0819">tRNA processing</keyword>
<evidence type="ECO:0000256" key="14">
    <source>
        <dbReference type="PROSITE-ProRule" id="PRU00221"/>
    </source>
</evidence>
<dbReference type="InterPro" id="IPR011009">
    <property type="entry name" value="Kinase-like_dom_sf"/>
</dbReference>
<dbReference type="SMART" id="SM00320">
    <property type="entry name" value="WD40"/>
    <property type="match status" value="6"/>
</dbReference>
<feature type="binding site" evidence="13">
    <location>
        <position position="534"/>
    </location>
    <ligand>
        <name>S-adenosyl-L-methionine</name>
        <dbReference type="ChEBI" id="CHEBI:59789"/>
    </ligand>
</feature>
<feature type="domain" description="Protein kinase" evidence="16">
    <location>
        <begin position="705"/>
        <end position="928"/>
    </location>
</feature>
<comment type="similarity">
    <text evidence="2">Belongs to the protein kinase superfamily. BUD32 family.</text>
</comment>
<dbReference type="GO" id="GO:0000408">
    <property type="term" value="C:EKC/KEOPS complex"/>
    <property type="evidence" value="ECO:0007669"/>
    <property type="project" value="UniProtKB-ARBA"/>
</dbReference>
<dbReference type="Pfam" id="PF12937">
    <property type="entry name" value="F-box-like"/>
    <property type="match status" value="1"/>
</dbReference>
<dbReference type="InterPro" id="IPR050995">
    <property type="entry name" value="WD-F-box_domain-protein"/>
</dbReference>
<dbReference type="InterPro" id="IPR036047">
    <property type="entry name" value="F-box-like_dom_sf"/>
</dbReference>
<dbReference type="InterPro" id="IPR000719">
    <property type="entry name" value="Prot_kinase_dom"/>
</dbReference>
<dbReference type="PROSITE" id="PS50011">
    <property type="entry name" value="PROTEIN_KINASE_DOM"/>
    <property type="match status" value="1"/>
</dbReference>
<dbReference type="GO" id="GO:0000455">
    <property type="term" value="P:enzyme-directed rRNA pseudouridine synthesis"/>
    <property type="evidence" value="ECO:0007669"/>
    <property type="project" value="UniProtKB-UniRule"/>
</dbReference>
<dbReference type="PROSITE" id="PS50082">
    <property type="entry name" value="WD_REPEATS_2"/>
    <property type="match status" value="6"/>
</dbReference>
<feature type="repeat" description="WD" evidence="14">
    <location>
        <begin position="259"/>
        <end position="298"/>
    </location>
</feature>
<keyword evidence="8" id="KW-0547">Nucleotide-binding</keyword>
<comment type="catalytic activity">
    <reaction evidence="11">
        <text>L-threonyl-[protein] + ATP = O-phospho-L-threonyl-[protein] + ADP + H(+)</text>
        <dbReference type="Rhea" id="RHEA:46608"/>
        <dbReference type="Rhea" id="RHEA-COMP:11060"/>
        <dbReference type="Rhea" id="RHEA-COMP:11605"/>
        <dbReference type="ChEBI" id="CHEBI:15378"/>
        <dbReference type="ChEBI" id="CHEBI:30013"/>
        <dbReference type="ChEBI" id="CHEBI:30616"/>
        <dbReference type="ChEBI" id="CHEBI:61977"/>
        <dbReference type="ChEBI" id="CHEBI:456216"/>
        <dbReference type="EC" id="2.7.11.1"/>
    </reaction>
</comment>
<dbReference type="SUPFAM" id="SSF81383">
    <property type="entry name" value="F-box domain"/>
    <property type="match status" value="1"/>
</dbReference>
<keyword evidence="5 13" id="KW-0808">Transferase</keyword>
<evidence type="ECO:0000313" key="19">
    <source>
        <dbReference type="WBParaSite" id="ACRNAN_scaffold241.g21373.t1"/>
    </source>
</evidence>
<dbReference type="AlphaFoldDB" id="A0A914DDQ5"/>
<dbReference type="InterPro" id="IPR036322">
    <property type="entry name" value="WD40_repeat_dom_sf"/>
</dbReference>
<keyword evidence="13" id="KW-0698">rRNA processing</keyword>
<dbReference type="Pfam" id="PF04068">
    <property type="entry name" value="Fer4_RLI"/>
    <property type="match status" value="1"/>
</dbReference>
<dbReference type="Gene3D" id="1.20.1280.50">
    <property type="match status" value="1"/>
</dbReference>
<dbReference type="InterPro" id="IPR019775">
    <property type="entry name" value="WD40_repeat_CS"/>
</dbReference>
<dbReference type="InterPro" id="IPR007209">
    <property type="entry name" value="RNaseL-inhib-like_metal-bd_dom"/>
</dbReference>
<dbReference type="PANTHER" id="PTHR14604:SF4">
    <property type="entry name" value="F-BOX DOMAIN-CONTAINING PROTEIN"/>
    <property type="match status" value="1"/>
</dbReference>
<dbReference type="InterPro" id="IPR001810">
    <property type="entry name" value="F-box_dom"/>
</dbReference>
<keyword evidence="13" id="KW-0949">S-adenosyl-L-methionine</keyword>
<dbReference type="InterPro" id="IPR022495">
    <property type="entry name" value="Bud32"/>
</dbReference>
<feature type="domain" description="F-box" evidence="17">
    <location>
        <begin position="69"/>
        <end position="115"/>
    </location>
</feature>
<feature type="compositionally biased region" description="Basic residues" evidence="15">
    <location>
        <begin position="426"/>
        <end position="437"/>
    </location>
</feature>
<dbReference type="InterPro" id="IPR022968">
    <property type="entry name" value="Tsr3-like"/>
</dbReference>
<dbReference type="InterPro" id="IPR001680">
    <property type="entry name" value="WD40_rpt"/>
</dbReference>
<evidence type="ECO:0000256" key="9">
    <source>
        <dbReference type="ARBA" id="ARBA00022777"/>
    </source>
</evidence>
<dbReference type="GO" id="GO:0005524">
    <property type="term" value="F:ATP binding"/>
    <property type="evidence" value="ECO:0007669"/>
    <property type="project" value="UniProtKB-KW"/>
</dbReference>
<proteinExistence type="inferred from homology"/>
<dbReference type="PROSITE" id="PS50294">
    <property type="entry name" value="WD_REPEATS_REGION"/>
    <property type="match status" value="5"/>
</dbReference>